<evidence type="ECO:0000256" key="1">
    <source>
        <dbReference type="ARBA" id="ARBA00009023"/>
    </source>
</evidence>
<dbReference type="eggNOG" id="COG1638">
    <property type="taxonomic scope" value="Bacteria"/>
</dbReference>
<keyword evidence="3 4" id="KW-0732">Signal</keyword>
<dbReference type="CDD" id="cd13669">
    <property type="entry name" value="PBP2_TRAP_TM0322_like"/>
    <property type="match status" value="1"/>
</dbReference>
<dbReference type="PANTHER" id="PTHR33376">
    <property type="match status" value="1"/>
</dbReference>
<evidence type="ECO:0000256" key="2">
    <source>
        <dbReference type="ARBA" id="ARBA00022448"/>
    </source>
</evidence>
<evidence type="ECO:0000313" key="5">
    <source>
        <dbReference type="EMBL" id="ADY14279.1"/>
    </source>
</evidence>
<dbReference type="EMBL" id="CP002541">
    <property type="protein sequence ID" value="ADY14279.1"/>
    <property type="molecule type" value="Genomic_DNA"/>
</dbReference>
<dbReference type="Proteomes" id="UP000008466">
    <property type="component" value="Chromosome"/>
</dbReference>
<dbReference type="KEGG" id="sbu:SpiBuddy_2466"/>
<dbReference type="AlphaFoldDB" id="F0RRM0"/>
<organism evidence="5 6">
    <name type="scientific">Sphaerochaeta globosa (strain ATCC BAA-1886 / DSM 22777 / Buddy)</name>
    <name type="common">Spirochaeta sp. (strain Buddy)</name>
    <dbReference type="NCBI Taxonomy" id="158189"/>
    <lineage>
        <taxon>Bacteria</taxon>
        <taxon>Pseudomonadati</taxon>
        <taxon>Spirochaetota</taxon>
        <taxon>Spirochaetia</taxon>
        <taxon>Spirochaetales</taxon>
        <taxon>Sphaerochaetaceae</taxon>
        <taxon>Sphaerochaeta</taxon>
    </lineage>
</organism>
<dbReference type="PANTHER" id="PTHR33376:SF7">
    <property type="entry name" value="C4-DICARBOXYLATE-BINDING PROTEIN DCTB"/>
    <property type="match status" value="1"/>
</dbReference>
<proteinExistence type="inferred from homology"/>
<dbReference type="STRING" id="158189.SpiBuddy_2466"/>
<dbReference type="OrthoDB" id="89872at2"/>
<dbReference type="RefSeq" id="WP_013608124.1">
    <property type="nucleotide sequence ID" value="NC_015152.1"/>
</dbReference>
<dbReference type="HOGENOM" id="CLU_036176_1_1_12"/>
<accession>F0RRM0</accession>
<evidence type="ECO:0000256" key="3">
    <source>
        <dbReference type="ARBA" id="ARBA00022729"/>
    </source>
</evidence>
<gene>
    <name evidence="5" type="ordered locus">SpiBuddy_2466</name>
</gene>
<feature type="chain" id="PRO_5003257830" evidence="4">
    <location>
        <begin position="23"/>
        <end position="335"/>
    </location>
</feature>
<evidence type="ECO:0000313" key="6">
    <source>
        <dbReference type="Proteomes" id="UP000008466"/>
    </source>
</evidence>
<dbReference type="InterPro" id="IPR018389">
    <property type="entry name" value="DctP_fam"/>
</dbReference>
<comment type="similarity">
    <text evidence="1">Belongs to the bacterial solute-binding protein 7 family.</text>
</comment>
<dbReference type="Pfam" id="PF03480">
    <property type="entry name" value="DctP"/>
    <property type="match status" value="1"/>
</dbReference>
<keyword evidence="2" id="KW-0813">Transport</keyword>
<name>F0RRM0_SPHGB</name>
<dbReference type="GO" id="GO:0055085">
    <property type="term" value="P:transmembrane transport"/>
    <property type="evidence" value="ECO:0007669"/>
    <property type="project" value="InterPro"/>
</dbReference>
<dbReference type="InterPro" id="IPR038404">
    <property type="entry name" value="TRAP_DctP_sf"/>
</dbReference>
<sequence length="335" mass="36120">MKMVKRIVLALLVLLLSSSLFATGQAETAAKPVVLKVSMAETSTDIKGDIIKDMAAEVESATNGRIKFEIYYSNELGSLADVTEQMVMGGNILAGTSGDFYATYGSPDIMGTALLYALPTPDAVQKFNDSPLFQKMANDIEKASGLKMLCMNWAAAPRSVMSTKPINNIADLKNLKLRVPGAAVSAFFQALGSSTESMPFSEIYTAMSQGVLQACEAPLSTLYSYSLHEVAKNIYLSEHSLAPSCWAMSATIFNSLSSADQKVLQDAMVKYGKVFTQKGLETQASYRQKMEEAGVKFVKPSAVDVETLKKAGKASFAMFPNMTAGLFDQISAIIY</sequence>
<dbReference type="NCBIfam" id="NF037995">
    <property type="entry name" value="TRAP_S1"/>
    <property type="match status" value="1"/>
</dbReference>
<keyword evidence="6" id="KW-1185">Reference proteome</keyword>
<evidence type="ECO:0000256" key="4">
    <source>
        <dbReference type="SAM" id="SignalP"/>
    </source>
</evidence>
<reference evidence="6" key="1">
    <citation type="submission" date="2011-02" db="EMBL/GenBank/DDBJ databases">
        <title>Complete sequence of Spirochaeta sp. Buddy.</title>
        <authorList>
            <person name="Lucas S."/>
            <person name="Copeland A."/>
            <person name="Lapidus A."/>
            <person name="Cheng J.-F."/>
            <person name="Goodwin L."/>
            <person name="Pitluck S."/>
            <person name="Zeytun A."/>
            <person name="Detter J.C."/>
            <person name="Han C."/>
            <person name="Tapia R."/>
            <person name="Land M."/>
            <person name="Hauser L."/>
            <person name="Kyrpides N."/>
            <person name="Ivanova N."/>
            <person name="Mikhailova N."/>
            <person name="Pagani I."/>
            <person name="Ritalahti K.M."/>
            <person name="Loeffler F.E."/>
            <person name="Woyke T."/>
        </authorList>
    </citation>
    <scope>NUCLEOTIDE SEQUENCE [LARGE SCALE GENOMIC DNA]</scope>
    <source>
        <strain evidence="6">ATCC BAA-1886 / DSM 22777 / Buddy</strain>
    </source>
</reference>
<protein>
    <submittedName>
        <fullName evidence="5">Extracellular solute-binding protein, family 7</fullName>
    </submittedName>
</protein>
<dbReference type="Gene3D" id="3.40.190.170">
    <property type="entry name" value="Bacterial extracellular solute-binding protein, family 7"/>
    <property type="match status" value="1"/>
</dbReference>
<feature type="signal peptide" evidence="4">
    <location>
        <begin position="1"/>
        <end position="22"/>
    </location>
</feature>